<dbReference type="Proteomes" id="UP000199385">
    <property type="component" value="Chromosome I"/>
</dbReference>
<evidence type="ECO:0000313" key="3">
    <source>
        <dbReference type="EMBL" id="SBT42831.1"/>
    </source>
</evidence>
<dbReference type="PRINTS" id="PR00081">
    <property type="entry name" value="GDHRDH"/>
</dbReference>
<name>A0A1A8ZFP2_9ACTN</name>
<dbReference type="InterPro" id="IPR036291">
    <property type="entry name" value="NAD(P)-bd_dom_sf"/>
</dbReference>
<reference evidence="4" key="1">
    <citation type="submission" date="2016-06" db="EMBL/GenBank/DDBJ databases">
        <authorList>
            <person name="Varghese N."/>
            <person name="Submissions Spin"/>
        </authorList>
    </citation>
    <scope>NUCLEOTIDE SEQUENCE [LARGE SCALE GENOMIC DNA]</scope>
    <source>
        <strain evidence="4">DSM 44815</strain>
    </source>
</reference>
<evidence type="ECO:0000256" key="2">
    <source>
        <dbReference type="ARBA" id="ARBA00023002"/>
    </source>
</evidence>
<comment type="similarity">
    <text evidence="1">Belongs to the short-chain dehydrogenases/reductases (SDR) family.</text>
</comment>
<evidence type="ECO:0000256" key="1">
    <source>
        <dbReference type="ARBA" id="ARBA00006484"/>
    </source>
</evidence>
<dbReference type="STRING" id="261654.GA0070611_2106"/>
<dbReference type="GO" id="GO:0016491">
    <property type="term" value="F:oxidoreductase activity"/>
    <property type="evidence" value="ECO:0007669"/>
    <property type="project" value="UniProtKB-KW"/>
</dbReference>
<accession>A0A1A8ZFP2</accession>
<keyword evidence="2" id="KW-0560">Oxidoreductase</keyword>
<dbReference type="InterPro" id="IPR002347">
    <property type="entry name" value="SDR_fam"/>
</dbReference>
<dbReference type="PANTHER" id="PTHR43639">
    <property type="entry name" value="OXIDOREDUCTASE, SHORT-CHAIN DEHYDROGENASE/REDUCTASE FAMILY (AFU_ORTHOLOGUE AFUA_5G02870)"/>
    <property type="match status" value="1"/>
</dbReference>
<evidence type="ECO:0000313" key="4">
    <source>
        <dbReference type="Proteomes" id="UP000199385"/>
    </source>
</evidence>
<dbReference type="AlphaFoldDB" id="A0A1A8ZFP2"/>
<dbReference type="Pfam" id="PF13561">
    <property type="entry name" value="adh_short_C2"/>
    <property type="match status" value="1"/>
</dbReference>
<dbReference type="PANTHER" id="PTHR43639:SF1">
    <property type="entry name" value="SHORT-CHAIN DEHYDROGENASE_REDUCTASE FAMILY PROTEIN"/>
    <property type="match status" value="1"/>
</dbReference>
<sequence>MTDSPLDGKVVLVTGAGRGVGAVIARELARRGAAVAVNYFSSAAGADEVVRSIEESGGRAVAVQADAADEEQVTRMLAEVDRRLGPVDVLVLNATGFSDVLRGPATAHSVRQLAESMQAQFLASMVPVWAALPSMTERGTGQVIYISDTFPRKIVHSGLGHALPKVPVETAMKYLALELGPSNVRFNTVVCGAIRSAALERASSDPSVTEKVKAYISQIPLGRVAEPEEIAAAVAVLASDELSYLTGVFLPVAGGNLII</sequence>
<dbReference type="SUPFAM" id="SSF51735">
    <property type="entry name" value="NAD(P)-binding Rossmann-fold domains"/>
    <property type="match status" value="1"/>
</dbReference>
<keyword evidence="4" id="KW-1185">Reference proteome</keyword>
<dbReference type="RefSeq" id="WP_091661628.1">
    <property type="nucleotide sequence ID" value="NZ_LT594323.1"/>
</dbReference>
<gene>
    <name evidence="3" type="ORF">GA0070611_2106</name>
</gene>
<protein>
    <submittedName>
        <fullName evidence="3">3-oxoacyl-[acyl-carrier protein] reductase</fullName>
    </submittedName>
</protein>
<dbReference type="EMBL" id="LT594323">
    <property type="protein sequence ID" value="SBT42831.1"/>
    <property type="molecule type" value="Genomic_DNA"/>
</dbReference>
<organism evidence="3 4">
    <name type="scientific">Micromonospora auratinigra</name>
    <dbReference type="NCBI Taxonomy" id="261654"/>
    <lineage>
        <taxon>Bacteria</taxon>
        <taxon>Bacillati</taxon>
        <taxon>Actinomycetota</taxon>
        <taxon>Actinomycetes</taxon>
        <taxon>Micromonosporales</taxon>
        <taxon>Micromonosporaceae</taxon>
        <taxon>Micromonospora</taxon>
    </lineage>
</organism>
<dbReference type="PATRIC" id="fig|261654.4.peg.2143"/>
<proteinExistence type="inferred from homology"/>
<dbReference type="Gene3D" id="3.40.50.720">
    <property type="entry name" value="NAD(P)-binding Rossmann-like Domain"/>
    <property type="match status" value="1"/>
</dbReference>
<dbReference type="OrthoDB" id="3542748at2"/>